<dbReference type="AlphaFoldDB" id="A0A8R7V8H2"/>
<evidence type="ECO:0000313" key="3">
    <source>
        <dbReference type="Proteomes" id="UP000015106"/>
    </source>
</evidence>
<dbReference type="Gramene" id="TuG1812G0700005019.01.T01">
    <property type="protein sequence ID" value="TuG1812G0700005019.01.T01"/>
    <property type="gene ID" value="TuG1812G0700005019.01"/>
</dbReference>
<dbReference type="EnsemblPlants" id="TuG1812G0700005019.01.T01">
    <property type="protein sequence ID" value="TuG1812G0700005019.01.T01"/>
    <property type="gene ID" value="TuG1812G0700005019.01"/>
</dbReference>
<reference evidence="2" key="3">
    <citation type="submission" date="2022-06" db="UniProtKB">
        <authorList>
            <consortium name="EnsemblPlants"/>
        </authorList>
    </citation>
    <scope>IDENTIFICATION</scope>
</reference>
<reference evidence="3" key="1">
    <citation type="journal article" date="2013" name="Nature">
        <title>Draft genome of the wheat A-genome progenitor Triticum urartu.</title>
        <authorList>
            <person name="Ling H.Q."/>
            <person name="Zhao S."/>
            <person name="Liu D."/>
            <person name="Wang J."/>
            <person name="Sun H."/>
            <person name="Zhang C."/>
            <person name="Fan H."/>
            <person name="Li D."/>
            <person name="Dong L."/>
            <person name="Tao Y."/>
            <person name="Gao C."/>
            <person name="Wu H."/>
            <person name="Li Y."/>
            <person name="Cui Y."/>
            <person name="Guo X."/>
            <person name="Zheng S."/>
            <person name="Wang B."/>
            <person name="Yu K."/>
            <person name="Liang Q."/>
            <person name="Yang W."/>
            <person name="Lou X."/>
            <person name="Chen J."/>
            <person name="Feng M."/>
            <person name="Jian J."/>
            <person name="Zhang X."/>
            <person name="Luo G."/>
            <person name="Jiang Y."/>
            <person name="Liu J."/>
            <person name="Wang Z."/>
            <person name="Sha Y."/>
            <person name="Zhang B."/>
            <person name="Wu H."/>
            <person name="Tang D."/>
            <person name="Shen Q."/>
            <person name="Xue P."/>
            <person name="Zou S."/>
            <person name="Wang X."/>
            <person name="Liu X."/>
            <person name="Wang F."/>
            <person name="Yang Y."/>
            <person name="An X."/>
            <person name="Dong Z."/>
            <person name="Zhang K."/>
            <person name="Zhang X."/>
            <person name="Luo M.C."/>
            <person name="Dvorak J."/>
            <person name="Tong Y."/>
            <person name="Wang J."/>
            <person name="Yang H."/>
            <person name="Li Z."/>
            <person name="Wang D."/>
            <person name="Zhang A."/>
            <person name="Wang J."/>
        </authorList>
    </citation>
    <scope>NUCLEOTIDE SEQUENCE</scope>
    <source>
        <strain evidence="3">cv. G1812</strain>
    </source>
</reference>
<keyword evidence="3" id="KW-1185">Reference proteome</keyword>
<sequence>EKHHISTSNNSPLSPQPPENSSLFPSPPPPPAAPVLCYPRREEPTSRSNRNGKAAEEWRDGVCGGGKGDGAGVLHPAQARGGAARGVLEGARGPGLLRHHAHRCCRAPWRAPRPDPRRLRLLHRPRRTALRLLLRPPRRRPSVYGRTNRYAEYGMNRMGNRCCHRKAPQC</sequence>
<accession>A0A8R7V8H2</accession>
<evidence type="ECO:0000313" key="2">
    <source>
        <dbReference type="EnsemblPlants" id="TuG1812G0700005019.01.T01"/>
    </source>
</evidence>
<evidence type="ECO:0000256" key="1">
    <source>
        <dbReference type="SAM" id="MobiDB-lite"/>
    </source>
</evidence>
<reference evidence="2" key="2">
    <citation type="submission" date="2018-03" db="EMBL/GenBank/DDBJ databases">
        <title>The Triticum urartu genome reveals the dynamic nature of wheat genome evolution.</title>
        <authorList>
            <person name="Ling H."/>
            <person name="Ma B."/>
            <person name="Shi X."/>
            <person name="Liu H."/>
            <person name="Dong L."/>
            <person name="Sun H."/>
            <person name="Cao Y."/>
            <person name="Gao Q."/>
            <person name="Zheng S."/>
            <person name="Li Y."/>
            <person name="Yu Y."/>
            <person name="Du H."/>
            <person name="Qi M."/>
            <person name="Li Y."/>
            <person name="Yu H."/>
            <person name="Cui Y."/>
            <person name="Wang N."/>
            <person name="Chen C."/>
            <person name="Wu H."/>
            <person name="Zhao Y."/>
            <person name="Zhang J."/>
            <person name="Li Y."/>
            <person name="Zhou W."/>
            <person name="Zhang B."/>
            <person name="Hu W."/>
            <person name="Eijk M."/>
            <person name="Tang J."/>
            <person name="Witsenboer H."/>
            <person name="Zhao S."/>
            <person name="Li Z."/>
            <person name="Zhang A."/>
            <person name="Wang D."/>
            <person name="Liang C."/>
        </authorList>
    </citation>
    <scope>NUCLEOTIDE SEQUENCE [LARGE SCALE GENOMIC DNA]</scope>
    <source>
        <strain evidence="2">cv. G1812</strain>
    </source>
</reference>
<proteinExistence type="predicted"/>
<feature type="compositionally biased region" description="Polar residues" evidence="1">
    <location>
        <begin position="1"/>
        <end position="13"/>
    </location>
</feature>
<name>A0A8R7V8H2_TRIUA</name>
<organism evidence="2 3">
    <name type="scientific">Triticum urartu</name>
    <name type="common">Red wild einkorn</name>
    <name type="synonym">Crithodium urartu</name>
    <dbReference type="NCBI Taxonomy" id="4572"/>
    <lineage>
        <taxon>Eukaryota</taxon>
        <taxon>Viridiplantae</taxon>
        <taxon>Streptophyta</taxon>
        <taxon>Embryophyta</taxon>
        <taxon>Tracheophyta</taxon>
        <taxon>Spermatophyta</taxon>
        <taxon>Magnoliopsida</taxon>
        <taxon>Liliopsida</taxon>
        <taxon>Poales</taxon>
        <taxon>Poaceae</taxon>
        <taxon>BOP clade</taxon>
        <taxon>Pooideae</taxon>
        <taxon>Triticodae</taxon>
        <taxon>Triticeae</taxon>
        <taxon>Triticinae</taxon>
        <taxon>Triticum</taxon>
    </lineage>
</organism>
<dbReference type="Proteomes" id="UP000015106">
    <property type="component" value="Chromosome 7"/>
</dbReference>
<protein>
    <submittedName>
        <fullName evidence="2">Uncharacterized protein</fullName>
    </submittedName>
</protein>
<feature type="region of interest" description="Disordered" evidence="1">
    <location>
        <begin position="1"/>
        <end position="61"/>
    </location>
</feature>